<dbReference type="FunFam" id="2.30.42.10:FF:000038">
    <property type="entry name" value="Multiple PDZ domain protein isoform X1"/>
    <property type="match status" value="1"/>
</dbReference>
<protein>
    <submittedName>
        <fullName evidence="3">InaD-like</fullName>
    </submittedName>
</protein>
<dbReference type="FunFam" id="2.30.42.10:FF:000058">
    <property type="entry name" value="multiple PDZ domain protein isoform X1"/>
    <property type="match status" value="1"/>
</dbReference>
<feature type="region of interest" description="Disordered" evidence="1">
    <location>
        <begin position="435"/>
        <end position="486"/>
    </location>
</feature>
<dbReference type="PANTHER" id="PTHR19964">
    <property type="entry name" value="MULTIPLE PDZ DOMAIN PROTEIN"/>
    <property type="match status" value="1"/>
</dbReference>
<organism evidence="3">
    <name type="scientific">Iconisemion striatum</name>
    <dbReference type="NCBI Taxonomy" id="60296"/>
    <lineage>
        <taxon>Eukaryota</taxon>
        <taxon>Metazoa</taxon>
        <taxon>Chordata</taxon>
        <taxon>Craniata</taxon>
        <taxon>Vertebrata</taxon>
        <taxon>Euteleostomi</taxon>
        <taxon>Actinopterygii</taxon>
        <taxon>Neopterygii</taxon>
        <taxon>Teleostei</taxon>
        <taxon>Neoteleostei</taxon>
        <taxon>Acanthomorphata</taxon>
        <taxon>Ovalentaria</taxon>
        <taxon>Atherinomorphae</taxon>
        <taxon>Cyprinodontiformes</taxon>
        <taxon>Nothobranchiidae</taxon>
        <taxon>Iconisemion</taxon>
    </lineage>
</organism>
<feature type="compositionally biased region" description="Basic and acidic residues" evidence="1">
    <location>
        <begin position="173"/>
        <end position="196"/>
    </location>
</feature>
<feature type="domain" description="PDZ" evidence="2">
    <location>
        <begin position="20"/>
        <end position="103"/>
    </location>
</feature>
<dbReference type="InterPro" id="IPR051342">
    <property type="entry name" value="PDZ_scaffold"/>
</dbReference>
<proteinExistence type="predicted"/>
<reference evidence="3" key="1">
    <citation type="submission" date="2016-05" db="EMBL/GenBank/DDBJ databases">
        <authorList>
            <person name="Lavstsen T."/>
            <person name="Jespersen J.S."/>
        </authorList>
    </citation>
    <scope>NUCLEOTIDE SEQUENCE</scope>
    <source>
        <tissue evidence="3">Brain</tissue>
    </source>
</reference>
<name>A0A1A7YIQ2_9TELE</name>
<dbReference type="InterPro" id="IPR036034">
    <property type="entry name" value="PDZ_sf"/>
</dbReference>
<feature type="domain" description="PDZ" evidence="2">
    <location>
        <begin position="250"/>
        <end position="333"/>
    </location>
</feature>
<dbReference type="Gene3D" id="2.30.42.10">
    <property type="match status" value="5"/>
</dbReference>
<feature type="compositionally biased region" description="Acidic residues" evidence="1">
    <location>
        <begin position="156"/>
        <end position="166"/>
    </location>
</feature>
<feature type="domain" description="PDZ" evidence="2">
    <location>
        <begin position="346"/>
        <end position="428"/>
    </location>
</feature>
<dbReference type="EMBL" id="HADX01007792">
    <property type="protein sequence ID" value="SBP30024.1"/>
    <property type="molecule type" value="Transcribed_RNA"/>
</dbReference>
<sequence length="700" mass="74234">MLLTERYCERYGDLQGALLCVELEKERQGLGLSLAGNRDRSRLSIFVVGLHPGGPAARDGRIRVGDELLEINNQILYGRSHQNASAIIKSSISTVKLILLRNDDAVNQMAVSPLTTPLPAPSMSPECISPTPCEVSTPSYRLHPTSSLKPLPFLDAPEETMSDDGNDSTTTRDGPDQHLMEADVPRKRLKAEESPENKQQAPQAPLELQSCRSDSSSSKPTSASPLISPDIHAANRDPSCCAVVPGQEMVLEISKGRSGLGLSIVGGRDTQLDAIVIHEVYEEGAAARDGRLWAGDQVLEVNGVDLRGASHEEAIAALRQTPAKVRLTVLRDEAQYRDEENLDVFKVELQKKSGRGLGFSIVGKRSGSGVFISEVVRGGAAELDGRLMQGDQILSVNGDDTRHASQEVVAAILKCARGPVLLELGRLKASSWLSSRHSSQESQVSHTSMKSSSVVAPPLPQLPASLDPPTSNPSESSCDITSSCESSSGVDADIRTVEITRGVSDSLGVSIAGGKGSPLGDTPIFIAMIQANGVAAKTHRLKVGDRIISVNGQLVDNLSHSDVVTMLKNSFGNIRLQVVADTNIGAVASQVENLTSTSGLSASTDTQAEPDGPRPHSITLEKGSEGLGFSIVGGFGSPHGDLPIYVKTVFSKGAAAVDGRLKRGDQILAVNEESLQGVTHEQAVTILKKQRGIVTLDVLS</sequence>
<feature type="region of interest" description="Disordered" evidence="1">
    <location>
        <begin position="116"/>
        <end position="235"/>
    </location>
</feature>
<dbReference type="PANTHER" id="PTHR19964:SF11">
    <property type="entry name" value="INAD-LIKE PROTEIN"/>
    <property type="match status" value="1"/>
</dbReference>
<dbReference type="CDD" id="cd06675">
    <property type="entry name" value="PDZ12_MUPP1-like"/>
    <property type="match status" value="1"/>
</dbReference>
<dbReference type="CDD" id="cd06674">
    <property type="entry name" value="PDZ11_MUPP1-PDZ9_PATJ-like"/>
    <property type="match status" value="1"/>
</dbReference>
<dbReference type="InterPro" id="IPR001478">
    <property type="entry name" value="PDZ"/>
</dbReference>
<dbReference type="AlphaFoldDB" id="A0A1A7YIQ2"/>
<dbReference type="CDD" id="cd06673">
    <property type="entry name" value="PDZ10_MUPP1-PDZ8_PATJ-like"/>
    <property type="match status" value="1"/>
</dbReference>
<dbReference type="SUPFAM" id="SSF50156">
    <property type="entry name" value="PDZ domain-like"/>
    <property type="match status" value="5"/>
</dbReference>
<feature type="compositionally biased region" description="Low complexity" evidence="1">
    <location>
        <begin position="435"/>
        <end position="445"/>
    </location>
</feature>
<feature type="compositionally biased region" description="Polar residues" evidence="1">
    <location>
        <begin position="134"/>
        <end position="148"/>
    </location>
</feature>
<dbReference type="PROSITE" id="PS50106">
    <property type="entry name" value="PDZ"/>
    <property type="match status" value="5"/>
</dbReference>
<feature type="compositionally biased region" description="Low complexity" evidence="1">
    <location>
        <begin position="210"/>
        <end position="228"/>
    </location>
</feature>
<feature type="domain" description="PDZ" evidence="2">
    <location>
        <begin position="496"/>
        <end position="582"/>
    </location>
</feature>
<feature type="compositionally biased region" description="Low complexity" evidence="1">
    <location>
        <begin position="474"/>
        <end position="486"/>
    </location>
</feature>
<dbReference type="CDD" id="cd06672">
    <property type="entry name" value="PDZ8_MUPP1-PDZ7_PATJ-PDZ2_INAD-like"/>
    <property type="match status" value="1"/>
</dbReference>
<evidence type="ECO:0000256" key="1">
    <source>
        <dbReference type="SAM" id="MobiDB-lite"/>
    </source>
</evidence>
<dbReference type="SMART" id="SM00228">
    <property type="entry name" value="PDZ"/>
    <property type="match status" value="5"/>
</dbReference>
<dbReference type="CDD" id="cd06676">
    <property type="entry name" value="PDZ13_MUPP1-like"/>
    <property type="match status" value="1"/>
</dbReference>
<dbReference type="Pfam" id="PF00595">
    <property type="entry name" value="PDZ"/>
    <property type="match status" value="5"/>
</dbReference>
<evidence type="ECO:0000259" key="2">
    <source>
        <dbReference type="PROSITE" id="PS50106"/>
    </source>
</evidence>
<evidence type="ECO:0000313" key="3">
    <source>
        <dbReference type="EMBL" id="SBP30024.1"/>
    </source>
</evidence>
<gene>
    <name evidence="3" type="primary">INADL</name>
</gene>
<accession>A0A1A7YIQ2</accession>
<feature type="domain" description="PDZ" evidence="2">
    <location>
        <begin position="617"/>
        <end position="700"/>
    </location>
</feature>
<reference evidence="3" key="2">
    <citation type="submission" date="2016-06" db="EMBL/GenBank/DDBJ databases">
        <title>The genome of a short-lived fish provides insights into sex chromosome evolution and the genetic control of aging.</title>
        <authorList>
            <person name="Reichwald K."/>
            <person name="Felder M."/>
            <person name="Petzold A."/>
            <person name="Koch P."/>
            <person name="Groth M."/>
            <person name="Platzer M."/>
        </authorList>
    </citation>
    <scope>NUCLEOTIDE SEQUENCE</scope>
    <source>
        <tissue evidence="3">Brain</tissue>
    </source>
</reference>